<evidence type="ECO:0000256" key="6">
    <source>
        <dbReference type="SAM" id="MobiDB-lite"/>
    </source>
</evidence>
<name>A0ABS5V507_9GAMM</name>
<comment type="similarity">
    <text evidence="2">Belongs to the RmuC family.</text>
</comment>
<protein>
    <submittedName>
        <fullName evidence="8">DNA recombination protein RmuC</fullName>
    </submittedName>
</protein>
<keyword evidence="7" id="KW-1133">Transmembrane helix</keyword>
<gene>
    <name evidence="8" type="primary">rmuC</name>
    <name evidence="8" type="ORF">KJI95_13560</name>
</gene>
<evidence type="ECO:0000256" key="4">
    <source>
        <dbReference type="ARBA" id="ARBA00023172"/>
    </source>
</evidence>
<comment type="caution">
    <text evidence="8">The sequence shown here is derived from an EMBL/GenBank/DDBJ whole genome shotgun (WGS) entry which is preliminary data.</text>
</comment>
<dbReference type="Pfam" id="PF02646">
    <property type="entry name" value="RmuC"/>
    <property type="match status" value="1"/>
</dbReference>
<evidence type="ECO:0000256" key="7">
    <source>
        <dbReference type="SAM" id="Phobius"/>
    </source>
</evidence>
<evidence type="ECO:0000256" key="1">
    <source>
        <dbReference type="ARBA" id="ARBA00003416"/>
    </source>
</evidence>
<keyword evidence="7" id="KW-0472">Membrane</keyword>
<dbReference type="InterPro" id="IPR003798">
    <property type="entry name" value="DNA_recombination_RmuC"/>
</dbReference>
<evidence type="ECO:0000256" key="5">
    <source>
        <dbReference type="SAM" id="Coils"/>
    </source>
</evidence>
<evidence type="ECO:0000256" key="3">
    <source>
        <dbReference type="ARBA" id="ARBA00023054"/>
    </source>
</evidence>
<feature type="coiled-coil region" evidence="5">
    <location>
        <begin position="130"/>
        <end position="171"/>
    </location>
</feature>
<keyword evidence="7" id="KW-0812">Transmembrane</keyword>
<comment type="function">
    <text evidence="1">Involved in DNA recombination.</text>
</comment>
<keyword evidence="4" id="KW-0233">DNA recombination</keyword>
<evidence type="ECO:0000313" key="9">
    <source>
        <dbReference type="Proteomes" id="UP001195903"/>
    </source>
</evidence>
<dbReference type="EMBL" id="JAHEPS010000005">
    <property type="protein sequence ID" value="MBT1445544.1"/>
    <property type="molecule type" value="Genomic_DNA"/>
</dbReference>
<organism evidence="8 9">
    <name type="scientific">Shewanella jiangmenensis</name>
    <dbReference type="NCBI Taxonomy" id="2837387"/>
    <lineage>
        <taxon>Bacteria</taxon>
        <taxon>Pseudomonadati</taxon>
        <taxon>Pseudomonadota</taxon>
        <taxon>Gammaproteobacteria</taxon>
        <taxon>Alteromonadales</taxon>
        <taxon>Shewanellaceae</taxon>
        <taxon>Shewanella</taxon>
    </lineage>
</organism>
<evidence type="ECO:0000313" key="8">
    <source>
        <dbReference type="EMBL" id="MBT1445544.1"/>
    </source>
</evidence>
<keyword evidence="9" id="KW-1185">Reference proteome</keyword>
<dbReference type="PANTHER" id="PTHR30563">
    <property type="entry name" value="DNA RECOMBINATION PROTEIN RMUC"/>
    <property type="match status" value="1"/>
</dbReference>
<dbReference type="PANTHER" id="PTHR30563:SF0">
    <property type="entry name" value="DNA RECOMBINATION PROTEIN RMUC"/>
    <property type="match status" value="1"/>
</dbReference>
<feature type="region of interest" description="Disordered" evidence="6">
    <location>
        <begin position="489"/>
        <end position="534"/>
    </location>
</feature>
<dbReference type="RefSeq" id="WP_214507741.1">
    <property type="nucleotide sequence ID" value="NZ_JAHEPS010000005.1"/>
</dbReference>
<keyword evidence="3 5" id="KW-0175">Coiled coil</keyword>
<feature type="coiled-coil region" evidence="5">
    <location>
        <begin position="46"/>
        <end position="94"/>
    </location>
</feature>
<evidence type="ECO:0000256" key="2">
    <source>
        <dbReference type="ARBA" id="ARBA00009840"/>
    </source>
</evidence>
<proteinExistence type="inferred from homology"/>
<dbReference type="Proteomes" id="UP001195903">
    <property type="component" value="Unassembled WGS sequence"/>
</dbReference>
<accession>A0ABS5V507</accession>
<feature type="compositionally biased region" description="Low complexity" evidence="6">
    <location>
        <begin position="507"/>
        <end position="518"/>
    </location>
</feature>
<feature type="transmembrane region" description="Helical" evidence="7">
    <location>
        <begin position="12"/>
        <end position="33"/>
    </location>
</feature>
<sequence>MSPLTLFSVPQWIAIAAVALLFLMIGALINQILTRRRWESLDEMRIREHQQLVANLEQQLEEARLQIDDREDKLTFLQTRLEDVSQKYGEARSEAARIPALEQSVSDNHRALMEAKLDTAKALAMHQSQQARFEAERTAFEEKLKLLETAEQRLNQQFENLANKIFEQKAEQLKGSNLLQLDSVIGPLKQQIDGFRKQVSESYSLEQAERSSLKHQLEQLAAVNLKMSQDAINLTNALKGDNKAQGNWGEVILERVLTESGLREGHEYHTQQELKSESGQKFKPDVVVHLPGDKDVVIDAKMSLTAYERYFNADNDADKAIALKEHVQSLRSHIKLLSQKDYHRLYGLKSLDYVLMFVPVEPAFLLALEQDPTLVNYALEHNIMLASPTNLLVALRTIHNIWRYEYQDQNARRIATAAGRIYDKLCGFVEDMDKLGRTLDGAQKSFQTAMGKLSTGKGNLIRQAHQMHQLGVDASKQLDRQLLDMAMDDSHDEATSEPEATALPKPASISSHSSGAHSLGQANGSSGRSEDLHA</sequence>
<reference evidence="8 9" key="1">
    <citation type="submission" date="2021-05" db="EMBL/GenBank/DDBJ databases">
        <title>Shewanella sp. JM162201.</title>
        <authorList>
            <person name="Xu S."/>
            <person name="Li A."/>
        </authorList>
    </citation>
    <scope>NUCLEOTIDE SEQUENCE [LARGE SCALE GENOMIC DNA]</scope>
    <source>
        <strain evidence="8 9">JM162201</strain>
    </source>
</reference>